<keyword evidence="9 14" id="KW-0808">Transferase</keyword>
<comment type="caution">
    <text evidence="15">The sequence shown here is derived from an EMBL/GenBank/DDBJ whole genome shotgun (WGS) entry which is preliminary data.</text>
</comment>
<dbReference type="RefSeq" id="WP_386074534.1">
    <property type="nucleotide sequence ID" value="NZ_JBHTJT010000012.1"/>
</dbReference>
<comment type="similarity">
    <text evidence="7 14">Belongs to the CobU/CobP family.</text>
</comment>
<evidence type="ECO:0000256" key="11">
    <source>
        <dbReference type="ARBA" id="ARBA00022777"/>
    </source>
</evidence>
<evidence type="ECO:0000256" key="1">
    <source>
        <dbReference type="ARBA" id="ARBA00000312"/>
    </source>
</evidence>
<evidence type="ECO:0000256" key="2">
    <source>
        <dbReference type="ARBA" id="ARBA00000711"/>
    </source>
</evidence>
<evidence type="ECO:0000256" key="8">
    <source>
        <dbReference type="ARBA" id="ARBA00022573"/>
    </source>
</evidence>
<dbReference type="GO" id="GO:0043752">
    <property type="term" value="F:adenosylcobinamide kinase activity"/>
    <property type="evidence" value="ECO:0007669"/>
    <property type="project" value="UniProtKB-EC"/>
</dbReference>
<evidence type="ECO:0000313" key="16">
    <source>
        <dbReference type="Proteomes" id="UP001597108"/>
    </source>
</evidence>
<comment type="function">
    <text evidence="4 14">Catalyzes ATP-dependent phosphorylation of adenosylcobinamide and addition of GMP to adenosylcobinamide phosphate.</text>
</comment>
<keyword evidence="8 14" id="KW-0169">Cobalamin biosynthesis</keyword>
<dbReference type="Gene3D" id="3.40.50.300">
    <property type="entry name" value="P-loop containing nucleotide triphosphate hydrolases"/>
    <property type="match status" value="1"/>
</dbReference>
<keyword evidence="15" id="KW-0548">Nucleotidyltransferase</keyword>
<comment type="pathway">
    <text evidence="5 14">Cofactor biosynthesis; adenosylcobalamin biosynthesis; adenosylcobalamin from cob(II)yrinate a,c-diamide: step 6/7.</text>
</comment>
<keyword evidence="12 14" id="KW-0067">ATP-binding</keyword>
<dbReference type="SUPFAM" id="SSF52540">
    <property type="entry name" value="P-loop containing nucleoside triphosphate hydrolases"/>
    <property type="match status" value="1"/>
</dbReference>
<proteinExistence type="inferred from homology"/>
<dbReference type="PANTHER" id="PTHR34848">
    <property type="match status" value="1"/>
</dbReference>
<evidence type="ECO:0000256" key="12">
    <source>
        <dbReference type="ARBA" id="ARBA00022840"/>
    </source>
</evidence>
<dbReference type="GO" id="GO:0008820">
    <property type="term" value="F:cobinamide phosphate guanylyltransferase activity"/>
    <property type="evidence" value="ECO:0007669"/>
    <property type="project" value="UniProtKB-EC"/>
</dbReference>
<keyword evidence="13 14" id="KW-0342">GTP-binding</keyword>
<comment type="catalytic activity">
    <reaction evidence="2 14">
        <text>adenosylcob(III)inamide phosphate + GTP + H(+) = adenosylcob(III)inamide-GDP + diphosphate</text>
        <dbReference type="Rhea" id="RHEA:22712"/>
        <dbReference type="ChEBI" id="CHEBI:15378"/>
        <dbReference type="ChEBI" id="CHEBI:33019"/>
        <dbReference type="ChEBI" id="CHEBI:37565"/>
        <dbReference type="ChEBI" id="CHEBI:58502"/>
        <dbReference type="ChEBI" id="CHEBI:60487"/>
        <dbReference type="EC" id="2.7.7.62"/>
    </reaction>
</comment>
<keyword evidence="10 14" id="KW-0547">Nucleotide-binding</keyword>
<evidence type="ECO:0000256" key="4">
    <source>
        <dbReference type="ARBA" id="ARBA00003889"/>
    </source>
</evidence>
<protein>
    <recommendedName>
        <fullName evidence="14">Bifunctional adenosylcobalamin biosynthesis protein</fullName>
        <ecNumber evidence="14">2.7.1.156</ecNumber>
        <ecNumber evidence="14">2.7.7.62</ecNumber>
    </recommendedName>
</protein>
<comment type="catalytic activity">
    <reaction evidence="3">
        <text>adenosylcob(III)inamide + GTP = adenosylcob(III)inamide phosphate + GDP + H(+)</text>
        <dbReference type="Rhea" id="RHEA:15765"/>
        <dbReference type="ChEBI" id="CHEBI:2480"/>
        <dbReference type="ChEBI" id="CHEBI:15378"/>
        <dbReference type="ChEBI" id="CHEBI:37565"/>
        <dbReference type="ChEBI" id="CHEBI:58189"/>
        <dbReference type="ChEBI" id="CHEBI:58502"/>
        <dbReference type="EC" id="2.7.1.156"/>
    </reaction>
</comment>
<dbReference type="EC" id="2.7.7.62" evidence="14"/>
<gene>
    <name evidence="15" type="primary">cobU</name>
    <name evidence="15" type="ORF">ACFQ2S_11170</name>
</gene>
<evidence type="ECO:0000313" key="15">
    <source>
        <dbReference type="EMBL" id="MFD0980210.1"/>
    </source>
</evidence>
<keyword evidence="11 14" id="KW-0418">Kinase</keyword>
<comment type="pathway">
    <text evidence="6 14">Cofactor biosynthesis; adenosylcobalamin biosynthesis; adenosylcobalamin from cob(II)yrinate a,c-diamide: step 5/7.</text>
</comment>
<name>A0ABW3IRK1_9RHOB</name>
<evidence type="ECO:0000256" key="3">
    <source>
        <dbReference type="ARBA" id="ARBA00001522"/>
    </source>
</evidence>
<dbReference type="EMBL" id="JBHTJT010000012">
    <property type="protein sequence ID" value="MFD0980210.1"/>
    <property type="molecule type" value="Genomic_DNA"/>
</dbReference>
<sequence>MTGLTLVLGGASSGKSDWAERLVGTTGLPKVYVATAQAFDPEMEAKIARHRSDRGGGWQTIEAPQMLTEALSSLPDGHVALLDCVTMWLSNRLLADAPLEEEIPALLDALDTCNVPVVVVSNEVGLGIVPDNALSRRFRDLQGRLNRQIAERADRVVAVMAGLPLVLKGTLPETATW</sequence>
<evidence type="ECO:0000256" key="7">
    <source>
        <dbReference type="ARBA" id="ARBA00007490"/>
    </source>
</evidence>
<accession>A0ABW3IRK1</accession>
<organism evidence="15 16">
    <name type="scientific">Tropicimonas aquimaris</name>
    <dbReference type="NCBI Taxonomy" id="914152"/>
    <lineage>
        <taxon>Bacteria</taxon>
        <taxon>Pseudomonadati</taxon>
        <taxon>Pseudomonadota</taxon>
        <taxon>Alphaproteobacteria</taxon>
        <taxon>Rhodobacterales</taxon>
        <taxon>Roseobacteraceae</taxon>
        <taxon>Tropicimonas</taxon>
    </lineage>
</organism>
<dbReference type="Pfam" id="PF02283">
    <property type="entry name" value="CobU"/>
    <property type="match status" value="1"/>
</dbReference>
<dbReference type="InterPro" id="IPR003203">
    <property type="entry name" value="CobU/CobP"/>
</dbReference>
<dbReference type="PIRSF" id="PIRSF006135">
    <property type="entry name" value="CobU"/>
    <property type="match status" value="1"/>
</dbReference>
<evidence type="ECO:0000256" key="14">
    <source>
        <dbReference type="PIRNR" id="PIRNR006135"/>
    </source>
</evidence>
<reference evidence="16" key="1">
    <citation type="journal article" date="2019" name="Int. J. Syst. Evol. Microbiol.">
        <title>The Global Catalogue of Microorganisms (GCM) 10K type strain sequencing project: providing services to taxonomists for standard genome sequencing and annotation.</title>
        <authorList>
            <consortium name="The Broad Institute Genomics Platform"/>
            <consortium name="The Broad Institute Genome Sequencing Center for Infectious Disease"/>
            <person name="Wu L."/>
            <person name="Ma J."/>
        </authorList>
    </citation>
    <scope>NUCLEOTIDE SEQUENCE [LARGE SCALE GENOMIC DNA]</scope>
    <source>
        <strain evidence="16">CCUG 60524</strain>
    </source>
</reference>
<dbReference type="EC" id="2.7.1.156" evidence="14"/>
<evidence type="ECO:0000256" key="9">
    <source>
        <dbReference type="ARBA" id="ARBA00022679"/>
    </source>
</evidence>
<evidence type="ECO:0000256" key="6">
    <source>
        <dbReference type="ARBA" id="ARBA00005159"/>
    </source>
</evidence>
<evidence type="ECO:0000256" key="10">
    <source>
        <dbReference type="ARBA" id="ARBA00022741"/>
    </source>
</evidence>
<dbReference type="NCBIfam" id="NF004469">
    <property type="entry name" value="PRK05800.1"/>
    <property type="match status" value="1"/>
</dbReference>
<dbReference type="PANTHER" id="PTHR34848:SF1">
    <property type="entry name" value="BIFUNCTIONAL ADENOSYLCOBALAMIN BIOSYNTHESIS PROTEIN COBU"/>
    <property type="match status" value="1"/>
</dbReference>
<evidence type="ECO:0000256" key="13">
    <source>
        <dbReference type="ARBA" id="ARBA00023134"/>
    </source>
</evidence>
<comment type="catalytic activity">
    <reaction evidence="1 14">
        <text>adenosylcob(III)inamide + ATP = adenosylcob(III)inamide phosphate + ADP + H(+)</text>
        <dbReference type="Rhea" id="RHEA:15769"/>
        <dbReference type="ChEBI" id="CHEBI:2480"/>
        <dbReference type="ChEBI" id="CHEBI:15378"/>
        <dbReference type="ChEBI" id="CHEBI:30616"/>
        <dbReference type="ChEBI" id="CHEBI:58502"/>
        <dbReference type="ChEBI" id="CHEBI:456216"/>
        <dbReference type="EC" id="2.7.1.156"/>
    </reaction>
</comment>
<evidence type="ECO:0000256" key="5">
    <source>
        <dbReference type="ARBA" id="ARBA00004692"/>
    </source>
</evidence>
<dbReference type="CDD" id="cd00544">
    <property type="entry name" value="CobU"/>
    <property type="match status" value="1"/>
</dbReference>
<keyword evidence="16" id="KW-1185">Reference proteome</keyword>
<dbReference type="InterPro" id="IPR027417">
    <property type="entry name" value="P-loop_NTPase"/>
</dbReference>
<dbReference type="Proteomes" id="UP001597108">
    <property type="component" value="Unassembled WGS sequence"/>
</dbReference>